<dbReference type="RefSeq" id="WP_378616520.1">
    <property type="nucleotide sequence ID" value="NZ_JBHSAX010000033.1"/>
</dbReference>
<sequence>MRAKFRPIDWSGSPRVLRRGTWWGVLKRVVGEFQRDNVTDWAAALTYYSVLSVFPAIIVLTALLGSLGPTATGELIDTIRELGPGSGTDLLVNAVNELQNSQSAAGPLAIIGIATALWAASGYIGAFIRAANAIYEVEEGRPIWKTVPMRLGLTAAMVALLGIVALGVVATGSVAERVGRWLGIGSAAVTAWDIVKWPVLAILMSLAIALLYWAAPNAKQPGFTWITPGSVLAVLVWIVASAGFTLYVANFGSYNKVYGSLAGAVIFLVWLWITNIAVLLGAEFNAEIARGRRIEQGLPPDEEPFLPLRDIPDHDKEKQP</sequence>
<reference evidence="9" key="1">
    <citation type="journal article" date="2019" name="Int. J. Syst. Evol. Microbiol.">
        <title>The Global Catalogue of Microorganisms (GCM) 10K type strain sequencing project: providing services to taxonomists for standard genome sequencing and annotation.</title>
        <authorList>
            <consortium name="The Broad Institute Genomics Platform"/>
            <consortium name="The Broad Institute Genome Sequencing Center for Infectious Disease"/>
            <person name="Wu L."/>
            <person name="Ma J."/>
        </authorList>
    </citation>
    <scope>NUCLEOTIDE SEQUENCE [LARGE SCALE GENOMIC DNA]</scope>
    <source>
        <strain evidence="9">CGMCC 4.7330</strain>
    </source>
</reference>
<feature type="transmembrane region" description="Helical" evidence="7">
    <location>
        <begin position="45"/>
        <end position="65"/>
    </location>
</feature>
<evidence type="ECO:0000313" key="9">
    <source>
        <dbReference type="Proteomes" id="UP001595696"/>
    </source>
</evidence>
<feature type="compositionally biased region" description="Basic and acidic residues" evidence="6">
    <location>
        <begin position="310"/>
        <end position="320"/>
    </location>
</feature>
<keyword evidence="4 7" id="KW-1133">Transmembrane helix</keyword>
<evidence type="ECO:0000256" key="5">
    <source>
        <dbReference type="ARBA" id="ARBA00023136"/>
    </source>
</evidence>
<keyword evidence="3 7" id="KW-0812">Transmembrane</keyword>
<organism evidence="8 9">
    <name type="scientific">Nocardia jiangsuensis</name>
    <dbReference type="NCBI Taxonomy" id="1691563"/>
    <lineage>
        <taxon>Bacteria</taxon>
        <taxon>Bacillati</taxon>
        <taxon>Actinomycetota</taxon>
        <taxon>Actinomycetes</taxon>
        <taxon>Mycobacteriales</taxon>
        <taxon>Nocardiaceae</taxon>
        <taxon>Nocardia</taxon>
    </lineage>
</organism>
<feature type="transmembrane region" description="Helical" evidence="7">
    <location>
        <begin position="261"/>
        <end position="282"/>
    </location>
</feature>
<evidence type="ECO:0000256" key="1">
    <source>
        <dbReference type="ARBA" id="ARBA00004651"/>
    </source>
</evidence>
<proteinExistence type="predicted"/>
<keyword evidence="5 7" id="KW-0472">Membrane</keyword>
<dbReference type="PIRSF" id="PIRSF035875">
    <property type="entry name" value="RNase_BN"/>
    <property type="match status" value="1"/>
</dbReference>
<evidence type="ECO:0000256" key="3">
    <source>
        <dbReference type="ARBA" id="ARBA00022692"/>
    </source>
</evidence>
<feature type="transmembrane region" description="Helical" evidence="7">
    <location>
        <begin position="225"/>
        <end position="249"/>
    </location>
</feature>
<dbReference type="EMBL" id="JBHSAX010000033">
    <property type="protein sequence ID" value="MFC3966094.1"/>
    <property type="molecule type" value="Genomic_DNA"/>
</dbReference>
<comment type="subcellular location">
    <subcellularLocation>
        <location evidence="1">Cell membrane</location>
        <topology evidence="1">Multi-pass membrane protein</topology>
    </subcellularLocation>
</comment>
<evidence type="ECO:0000313" key="8">
    <source>
        <dbReference type="EMBL" id="MFC3966094.1"/>
    </source>
</evidence>
<dbReference type="NCBIfam" id="TIGR00765">
    <property type="entry name" value="yihY_not_rbn"/>
    <property type="match status" value="1"/>
</dbReference>
<evidence type="ECO:0000256" key="2">
    <source>
        <dbReference type="ARBA" id="ARBA00022475"/>
    </source>
</evidence>
<dbReference type="Pfam" id="PF03631">
    <property type="entry name" value="Virul_fac_BrkB"/>
    <property type="match status" value="1"/>
</dbReference>
<feature type="transmembrane region" description="Helical" evidence="7">
    <location>
        <begin position="194"/>
        <end position="213"/>
    </location>
</feature>
<feature type="transmembrane region" description="Helical" evidence="7">
    <location>
        <begin position="151"/>
        <end position="174"/>
    </location>
</feature>
<keyword evidence="2" id="KW-1003">Cell membrane</keyword>
<feature type="region of interest" description="Disordered" evidence="6">
    <location>
        <begin position="299"/>
        <end position="320"/>
    </location>
</feature>
<evidence type="ECO:0000256" key="6">
    <source>
        <dbReference type="SAM" id="MobiDB-lite"/>
    </source>
</evidence>
<evidence type="ECO:0000256" key="4">
    <source>
        <dbReference type="ARBA" id="ARBA00022989"/>
    </source>
</evidence>
<dbReference type="PANTHER" id="PTHR30213">
    <property type="entry name" value="INNER MEMBRANE PROTEIN YHJD"/>
    <property type="match status" value="1"/>
</dbReference>
<protein>
    <submittedName>
        <fullName evidence="8">YihY/virulence factor BrkB family protein</fullName>
    </submittedName>
</protein>
<evidence type="ECO:0000256" key="7">
    <source>
        <dbReference type="SAM" id="Phobius"/>
    </source>
</evidence>
<keyword evidence="9" id="KW-1185">Reference proteome</keyword>
<name>A0ABV8E2G0_9NOCA</name>
<accession>A0ABV8E2G0</accession>
<dbReference type="Proteomes" id="UP001595696">
    <property type="component" value="Unassembled WGS sequence"/>
</dbReference>
<comment type="caution">
    <text evidence="8">The sequence shown here is derived from an EMBL/GenBank/DDBJ whole genome shotgun (WGS) entry which is preliminary data.</text>
</comment>
<gene>
    <name evidence="8" type="ORF">ACFO0B_29240</name>
</gene>
<dbReference type="InterPro" id="IPR017039">
    <property type="entry name" value="Virul_fac_BrkB"/>
</dbReference>
<dbReference type="PANTHER" id="PTHR30213:SF0">
    <property type="entry name" value="UPF0761 MEMBRANE PROTEIN YIHY"/>
    <property type="match status" value="1"/>
</dbReference>
<feature type="transmembrane region" description="Helical" evidence="7">
    <location>
        <begin position="108"/>
        <end position="130"/>
    </location>
</feature>